<name>A0AAF0IB00_ODILC</name>
<dbReference type="InterPro" id="IPR036521">
    <property type="entry name" value="SRP19-like_sf"/>
</dbReference>
<protein>
    <recommendedName>
        <fullName evidence="5">Signal recognition particle 19 kDa protein</fullName>
        <shortName evidence="5">SRP19</shortName>
    </recommendedName>
</protein>
<dbReference type="GO" id="GO:0048500">
    <property type="term" value="C:signal recognition particle"/>
    <property type="evidence" value="ECO:0007669"/>
    <property type="project" value="UniProtKB-UniRule"/>
</dbReference>
<comment type="subunit">
    <text evidence="5">Part of the signal recognition particle protein translocation system, which is composed of SRP and FtsY. Archaeal SRP consists of a 7S RNA molecule of 300 nucleotides and two protein subunits: SRP54 and SRP19.</text>
</comment>
<gene>
    <name evidence="5" type="primary">srp19</name>
    <name evidence="6" type="ORF">OdinLCB4_005425</name>
</gene>
<dbReference type="Gene3D" id="3.30.56.30">
    <property type="entry name" value="Signal recognition particle, SRP19-like subunit"/>
    <property type="match status" value="1"/>
</dbReference>
<proteinExistence type="inferred from homology"/>
<reference evidence="6" key="1">
    <citation type="journal article" date="2017" name="Nature">
        <title>Asgard archaea illuminate the origin of eukaryotic cellular complexity.</title>
        <authorList>
            <person name="Zaremba-Niedzwiedzka K."/>
            <person name="Caceres E.F."/>
            <person name="Saw J.H."/>
            <person name="Backstrom D."/>
            <person name="Juzokaite L."/>
            <person name="Vancaester E."/>
            <person name="Seitz K.W."/>
            <person name="Anantharaman K."/>
            <person name="Starnawski P."/>
            <person name="Kjeldsen K.U."/>
            <person name="Scott M.B."/>
            <person name="Nunoura T."/>
            <person name="Banfield J.F."/>
            <person name="Schramm A."/>
            <person name="Baker B.J."/>
            <person name="Spang A."/>
            <person name="Ettema T.J.G."/>
        </authorList>
    </citation>
    <scope>NUCLEOTIDE SEQUENCE</scope>
    <source>
        <strain evidence="6">LCB_4</strain>
    </source>
</reference>
<reference evidence="6" key="2">
    <citation type="journal article" date="2022" name="Nat. Microbiol.">
        <title>A closed Candidatus Odinarchaeum chromosome exposes Asgard archaeal viruses.</title>
        <authorList>
            <person name="Tamarit D."/>
            <person name="Caceres E.F."/>
            <person name="Krupovic M."/>
            <person name="Nijland R."/>
            <person name="Eme L."/>
            <person name="Robinson N.P."/>
            <person name="Ettema T.J.G."/>
        </authorList>
    </citation>
    <scope>NUCLEOTIDE SEQUENCE</scope>
    <source>
        <strain evidence="6">LCB_4</strain>
    </source>
</reference>
<dbReference type="InterPro" id="IPR002778">
    <property type="entry name" value="Signal_recog_particle_SRP19"/>
</dbReference>
<evidence type="ECO:0000256" key="4">
    <source>
        <dbReference type="ARBA" id="ARBA00023274"/>
    </source>
</evidence>
<evidence type="ECO:0000313" key="7">
    <source>
        <dbReference type="Proteomes" id="UP000186851"/>
    </source>
</evidence>
<evidence type="ECO:0000256" key="5">
    <source>
        <dbReference type="HAMAP-Rule" id="MF_00305"/>
    </source>
</evidence>
<dbReference type="EMBL" id="CP091871">
    <property type="protein sequence ID" value="WEU39911.1"/>
    <property type="molecule type" value="Genomic_DNA"/>
</dbReference>
<dbReference type="GO" id="GO:0006617">
    <property type="term" value="P:SRP-dependent cotranslational protein targeting to membrane, signal sequence recognition"/>
    <property type="evidence" value="ECO:0007669"/>
    <property type="project" value="TreeGrafter"/>
</dbReference>
<evidence type="ECO:0000256" key="3">
    <source>
        <dbReference type="ARBA" id="ARBA00023135"/>
    </source>
</evidence>
<dbReference type="HAMAP" id="MF_00305">
    <property type="entry name" value="SRP19"/>
    <property type="match status" value="1"/>
</dbReference>
<dbReference type="PANTHER" id="PTHR17453">
    <property type="entry name" value="SIGNAL RECOGNITION PARTICLE 19 KD PROTEIN"/>
    <property type="match status" value="1"/>
</dbReference>
<keyword evidence="5" id="KW-0694">RNA-binding</keyword>
<dbReference type="KEGG" id="oyw:OdinLCB4_005425"/>
<comment type="function">
    <text evidence="5">Involved in targeting and insertion of nascent membrane proteins into the cytoplasmic membrane. Binds directly to 7S RNA and mediates binding of the 54 kDa subunit of the SRP.</text>
</comment>
<comment type="subcellular location">
    <subcellularLocation>
        <location evidence="1 5">Cytoplasm</location>
    </subcellularLocation>
</comment>
<dbReference type="Proteomes" id="UP000186851">
    <property type="component" value="Chromosome"/>
</dbReference>
<keyword evidence="2 5" id="KW-0963">Cytoplasm</keyword>
<comment type="similarity">
    <text evidence="5">Belongs to the SRP19 family.</text>
</comment>
<evidence type="ECO:0000313" key="6">
    <source>
        <dbReference type="EMBL" id="WEU39911.1"/>
    </source>
</evidence>
<keyword evidence="4 5" id="KW-0687">Ribonucleoprotein</keyword>
<dbReference type="InterPro" id="IPR022938">
    <property type="entry name" value="SRP19_arc-type"/>
</dbReference>
<dbReference type="AlphaFoldDB" id="A0AAF0IB00"/>
<evidence type="ECO:0000256" key="1">
    <source>
        <dbReference type="ARBA" id="ARBA00004496"/>
    </source>
</evidence>
<dbReference type="SUPFAM" id="SSF69695">
    <property type="entry name" value="SRP19"/>
    <property type="match status" value="1"/>
</dbReference>
<keyword evidence="3 5" id="KW-0733">Signal recognition particle</keyword>
<dbReference type="Pfam" id="PF01922">
    <property type="entry name" value="SRP19"/>
    <property type="match status" value="1"/>
</dbReference>
<dbReference type="GO" id="GO:0008312">
    <property type="term" value="F:7S RNA binding"/>
    <property type="evidence" value="ECO:0007669"/>
    <property type="project" value="UniProtKB-UniRule"/>
</dbReference>
<accession>A0AAF0IB00</accession>
<dbReference type="PANTHER" id="PTHR17453:SF0">
    <property type="entry name" value="SIGNAL RECOGNITION PARTICLE 19 KDA PROTEIN"/>
    <property type="match status" value="1"/>
</dbReference>
<sequence length="91" mass="10687">MKKRDFIIIWPQYFDKAFSRARGRRVPLKYAVMNPSLSDLIKAASTLGYSFEVDREARYPACWWIESGRLLIKKTASKSEIIKNIYKILAR</sequence>
<evidence type="ECO:0000256" key="2">
    <source>
        <dbReference type="ARBA" id="ARBA00022490"/>
    </source>
</evidence>
<organism evidence="6 7">
    <name type="scientific">Odinarchaeota yellowstonii (strain LCB_4)</name>
    <dbReference type="NCBI Taxonomy" id="1841599"/>
    <lineage>
        <taxon>Archaea</taxon>
        <taxon>Promethearchaeati</taxon>
        <taxon>Candidatus Odinarchaeota</taxon>
        <taxon>Candidatus Odinarchaeia</taxon>
        <taxon>Candidatus Odinarchaeales</taxon>
        <taxon>Candidatus Odinarchaeaceae</taxon>
        <taxon>Candidatus Odinarchaeum</taxon>
    </lineage>
</organism>